<evidence type="ECO:0000313" key="3">
    <source>
        <dbReference type="EMBL" id="EYE95973.1"/>
    </source>
</evidence>
<keyword evidence="1" id="KW-0904">Protein phosphatase</keyword>
<dbReference type="Gene3D" id="3.60.40.10">
    <property type="entry name" value="PPM-type phosphatase domain"/>
    <property type="match status" value="1"/>
</dbReference>
<dbReference type="GO" id="GO:0046872">
    <property type="term" value="F:metal ion binding"/>
    <property type="evidence" value="ECO:0007669"/>
    <property type="project" value="UniProtKB-UniRule"/>
</dbReference>
<feature type="domain" description="PPM-type phosphatase" evidence="2">
    <location>
        <begin position="117"/>
        <end position="420"/>
    </location>
</feature>
<dbReference type="STRING" id="1388766.A0A017SG59"/>
<keyword evidence="1" id="KW-0464">Manganese</keyword>
<protein>
    <recommendedName>
        <fullName evidence="1">Protein phosphatase</fullName>
        <ecNumber evidence="1">3.1.3.16</ecNumber>
    </recommendedName>
</protein>
<dbReference type="InterPro" id="IPR036457">
    <property type="entry name" value="PPM-type-like_dom_sf"/>
</dbReference>
<dbReference type="InterPro" id="IPR001932">
    <property type="entry name" value="PPM-type_phosphatase-like_dom"/>
</dbReference>
<dbReference type="RefSeq" id="XP_040639661.1">
    <property type="nucleotide sequence ID" value="XM_040781709.1"/>
</dbReference>
<dbReference type="SMART" id="SM00332">
    <property type="entry name" value="PP2Cc"/>
    <property type="match status" value="1"/>
</dbReference>
<sequence>MILNSPSLARACYSASCSSLRAGARERLISAVSTSTSVPARRLRFFHSTHLRASNPTSPARINYNVAVSSSGKGNRFHPLRNAYNFDPAVQDSLGLTTAEKNPYQRRKKRPDSGADAFFVSKISHGQQTEKDTNGALAFAVADGVGGWEEHRVDPGDFSHGLCGYMAESALSWPSPANKLRPRQILEMGYDRVIGDQAIPAGASTAHVGVALPDGRVELANLGDSGSVLLRRAAVHHYTPSQTHGFNTPYQLSVIPQRMRAQAAIFGGAYLQDTPRDAAITNLHMQHGDVLMLATDGVFDNLNNQEILKIVNRQMILAGAWTGTAPDYSIKVSDDLEQLTRLGGLTHLLPASAEGEDQRPAMEPYTLSSFLAASIAGNAKVASVDRRRDGPFAKEYQRYYPYDHYRGGKVDDICVLVVIAVEEGRYDPQQQNDSS</sequence>
<keyword evidence="1" id="KW-0460">Magnesium</keyword>
<accession>A0A017SG59</accession>
<dbReference type="GeneID" id="63696833"/>
<keyword evidence="1" id="KW-0479">Metal-binding</keyword>
<proteinExistence type="inferred from homology"/>
<name>A0A017SG59_ASPRC</name>
<comment type="cofactor">
    <cofactor evidence="1">
        <name>Mg(2+)</name>
        <dbReference type="ChEBI" id="CHEBI:18420"/>
    </cofactor>
</comment>
<dbReference type="PANTHER" id="PTHR12320">
    <property type="entry name" value="PROTEIN PHOSPHATASE 2C"/>
    <property type="match status" value="1"/>
</dbReference>
<dbReference type="HOGENOM" id="CLU_029404_7_2_1"/>
<organism evidence="3 4">
    <name type="scientific">Aspergillus ruber (strain CBS 135680)</name>
    <dbReference type="NCBI Taxonomy" id="1388766"/>
    <lineage>
        <taxon>Eukaryota</taxon>
        <taxon>Fungi</taxon>
        <taxon>Dikarya</taxon>
        <taxon>Ascomycota</taxon>
        <taxon>Pezizomycotina</taxon>
        <taxon>Eurotiomycetes</taxon>
        <taxon>Eurotiomycetidae</taxon>
        <taxon>Eurotiales</taxon>
        <taxon>Aspergillaceae</taxon>
        <taxon>Aspergillus</taxon>
        <taxon>Aspergillus subgen. Aspergillus</taxon>
    </lineage>
</organism>
<comment type="catalytic activity">
    <reaction evidence="1">
        <text>O-phospho-L-seryl-[protein] + H2O = L-seryl-[protein] + phosphate</text>
        <dbReference type="Rhea" id="RHEA:20629"/>
        <dbReference type="Rhea" id="RHEA-COMP:9863"/>
        <dbReference type="Rhea" id="RHEA-COMP:11604"/>
        <dbReference type="ChEBI" id="CHEBI:15377"/>
        <dbReference type="ChEBI" id="CHEBI:29999"/>
        <dbReference type="ChEBI" id="CHEBI:43474"/>
        <dbReference type="ChEBI" id="CHEBI:83421"/>
        <dbReference type="EC" id="3.1.3.16"/>
    </reaction>
</comment>
<dbReference type="PROSITE" id="PS51746">
    <property type="entry name" value="PPM_2"/>
    <property type="match status" value="1"/>
</dbReference>
<reference evidence="4" key="1">
    <citation type="journal article" date="2014" name="Nat. Commun.">
        <title>Genomic adaptations of the halophilic Dead Sea filamentous fungus Eurotium rubrum.</title>
        <authorList>
            <person name="Kis-Papo T."/>
            <person name="Weig A.R."/>
            <person name="Riley R."/>
            <person name="Persoh D."/>
            <person name="Salamov A."/>
            <person name="Sun H."/>
            <person name="Lipzen A."/>
            <person name="Wasser S.P."/>
            <person name="Rambold G."/>
            <person name="Grigoriev I.V."/>
            <person name="Nevo E."/>
        </authorList>
    </citation>
    <scope>NUCLEOTIDE SEQUENCE [LARGE SCALE GENOMIC DNA]</scope>
    <source>
        <strain evidence="4">CBS 135680</strain>
    </source>
</reference>
<dbReference type="EMBL" id="KK088420">
    <property type="protein sequence ID" value="EYE95973.1"/>
    <property type="molecule type" value="Genomic_DNA"/>
</dbReference>
<dbReference type="OrthoDB" id="60843at2759"/>
<gene>
    <name evidence="3" type="ORF">EURHEDRAFT_411711</name>
</gene>
<comment type="similarity">
    <text evidence="1">Belongs to the PP2C family.</text>
</comment>
<comment type="catalytic activity">
    <reaction evidence="1">
        <text>O-phospho-L-threonyl-[protein] + H2O = L-threonyl-[protein] + phosphate</text>
        <dbReference type="Rhea" id="RHEA:47004"/>
        <dbReference type="Rhea" id="RHEA-COMP:11060"/>
        <dbReference type="Rhea" id="RHEA-COMP:11605"/>
        <dbReference type="ChEBI" id="CHEBI:15377"/>
        <dbReference type="ChEBI" id="CHEBI:30013"/>
        <dbReference type="ChEBI" id="CHEBI:43474"/>
        <dbReference type="ChEBI" id="CHEBI:61977"/>
        <dbReference type="EC" id="3.1.3.16"/>
    </reaction>
</comment>
<keyword evidence="4" id="KW-1185">Reference proteome</keyword>
<dbReference type="SUPFAM" id="SSF81606">
    <property type="entry name" value="PP2C-like"/>
    <property type="match status" value="1"/>
</dbReference>
<dbReference type="EC" id="3.1.3.16" evidence="1"/>
<comment type="cofactor">
    <cofactor evidence="1">
        <name>Mn(2+)</name>
        <dbReference type="ChEBI" id="CHEBI:29035"/>
    </cofactor>
</comment>
<dbReference type="Proteomes" id="UP000019804">
    <property type="component" value="Unassembled WGS sequence"/>
</dbReference>
<dbReference type="AlphaFoldDB" id="A0A017SG59"/>
<dbReference type="InterPro" id="IPR039123">
    <property type="entry name" value="PPTC7"/>
</dbReference>
<evidence type="ECO:0000313" key="4">
    <source>
        <dbReference type="Proteomes" id="UP000019804"/>
    </source>
</evidence>
<dbReference type="PANTHER" id="PTHR12320:SF1">
    <property type="entry name" value="PROTEIN PHOSPHATASE PTC7 HOMOLOG"/>
    <property type="match status" value="1"/>
</dbReference>
<evidence type="ECO:0000259" key="2">
    <source>
        <dbReference type="PROSITE" id="PS51746"/>
    </source>
</evidence>
<keyword evidence="1" id="KW-0378">Hydrolase</keyword>
<evidence type="ECO:0000256" key="1">
    <source>
        <dbReference type="RuleBase" id="RU366020"/>
    </source>
</evidence>
<dbReference type="GO" id="GO:0004722">
    <property type="term" value="F:protein serine/threonine phosphatase activity"/>
    <property type="evidence" value="ECO:0007669"/>
    <property type="project" value="UniProtKB-EC"/>
</dbReference>